<dbReference type="Pfam" id="PF00970">
    <property type="entry name" value="FAD_binding_6"/>
    <property type="match status" value="1"/>
</dbReference>
<dbReference type="PANTHER" id="PTHR47354:SF5">
    <property type="entry name" value="PROTEIN RFBI"/>
    <property type="match status" value="1"/>
</dbReference>
<dbReference type="InterPro" id="IPR008333">
    <property type="entry name" value="Cbr1-like_FAD-bd_dom"/>
</dbReference>
<dbReference type="Proteomes" id="UP000058599">
    <property type="component" value="Chromosome"/>
</dbReference>
<evidence type="ECO:0000313" key="2">
    <source>
        <dbReference type="EMBL" id="AMG75154.1"/>
    </source>
</evidence>
<dbReference type="Gene3D" id="3.40.50.80">
    <property type="entry name" value="Nucleotide-binding domain of ferredoxin-NADP reductase (FNR) module"/>
    <property type="match status" value="1"/>
</dbReference>
<dbReference type="SUPFAM" id="SSF52343">
    <property type="entry name" value="Ferredoxin reductase-like, C-terminal NADP-linked domain"/>
    <property type="match status" value="1"/>
</dbReference>
<dbReference type="GO" id="GO:0016491">
    <property type="term" value="F:oxidoreductase activity"/>
    <property type="evidence" value="ECO:0007669"/>
    <property type="project" value="InterPro"/>
</dbReference>
<organism evidence="2 3">
    <name type="scientific">Sphingopyxis granuli</name>
    <dbReference type="NCBI Taxonomy" id="267128"/>
    <lineage>
        <taxon>Bacteria</taxon>
        <taxon>Pseudomonadati</taxon>
        <taxon>Pseudomonadota</taxon>
        <taxon>Alphaproteobacteria</taxon>
        <taxon>Sphingomonadales</taxon>
        <taxon>Sphingomonadaceae</taxon>
        <taxon>Sphingopyxis</taxon>
    </lineage>
</organism>
<proteinExistence type="predicted"/>
<dbReference type="Gene3D" id="2.40.30.10">
    <property type="entry name" value="Translation factors"/>
    <property type="match status" value="1"/>
</dbReference>
<dbReference type="PROSITE" id="PS51384">
    <property type="entry name" value="FAD_FR"/>
    <property type="match status" value="1"/>
</dbReference>
<sequence length="263" mass="29029">MSPVLACQTVPNADCIVEIADPDDVLVLPPQIARGRVEAIESPVERVRRLILSTDRTLKFEPGQYFEVTWSPDITRMYSAAGLPTDPTLVFDIQLHNLGRASEHVADALRTGDTAKIKGPLGAAYLRRKCTAPILCISNNTGLGSLLGFLRGIAKAGMRNPVYVYAGFLMSEYVYGEEDLRQVCKLLKDLRRCATVVGGGTLKRWDRLGLLPDIIGKDFDDLSEFRVYAFGSPHAIDVTSRLLRNKGVAPDRLHSEPYHFSVS</sequence>
<dbReference type="EMBL" id="CP012199">
    <property type="protein sequence ID" value="AMG75154.1"/>
    <property type="molecule type" value="Genomic_DNA"/>
</dbReference>
<dbReference type="AlphaFoldDB" id="A0AA86GN52"/>
<name>A0AA86GN52_9SPHN</name>
<dbReference type="InterPro" id="IPR039261">
    <property type="entry name" value="FNR_nucleotide-bd"/>
</dbReference>
<evidence type="ECO:0000259" key="1">
    <source>
        <dbReference type="PROSITE" id="PS51384"/>
    </source>
</evidence>
<keyword evidence="3" id="KW-1185">Reference proteome</keyword>
<dbReference type="InterPro" id="IPR017927">
    <property type="entry name" value="FAD-bd_FR_type"/>
</dbReference>
<gene>
    <name evidence="2" type="primary">thnY</name>
    <name evidence="2" type="ORF">SGRAN_2805</name>
</gene>
<dbReference type="InterPro" id="IPR050415">
    <property type="entry name" value="MRET"/>
</dbReference>
<feature type="domain" description="FAD-binding FR-type" evidence="1">
    <location>
        <begin position="30"/>
        <end position="127"/>
    </location>
</feature>
<dbReference type="PRINTS" id="PR00410">
    <property type="entry name" value="PHEHYDRXLASE"/>
</dbReference>
<reference evidence="2 3" key="1">
    <citation type="journal article" date="2016" name="BMC Genomics">
        <title>Genomic analysis of the nitrate-respiring Sphingopyxis granuli (formerly Sphingomonas macrogoltabida) strain TFA.</title>
        <authorList>
            <person name="Garcia-Romero I."/>
            <person name="Perez-Pulido A.J."/>
            <person name="Gonzalez-Flores Y.E."/>
            <person name="Reyes-Ramirez F."/>
            <person name="Santero E."/>
            <person name="Floriano B."/>
        </authorList>
    </citation>
    <scope>NUCLEOTIDE SEQUENCE [LARGE SCALE GENOMIC DNA]</scope>
    <source>
        <strain evidence="2 3">TFA</strain>
    </source>
</reference>
<evidence type="ECO:0000313" key="3">
    <source>
        <dbReference type="Proteomes" id="UP000058599"/>
    </source>
</evidence>
<dbReference type="PANTHER" id="PTHR47354">
    <property type="entry name" value="NADH OXIDOREDUCTASE HCR"/>
    <property type="match status" value="1"/>
</dbReference>
<protein>
    <submittedName>
        <fullName evidence="2">Ferredoxin reductase-like</fullName>
    </submittedName>
</protein>
<dbReference type="SUPFAM" id="SSF63380">
    <property type="entry name" value="Riboflavin synthase domain-like"/>
    <property type="match status" value="1"/>
</dbReference>
<accession>A0AA86GN52</accession>
<dbReference type="KEGG" id="sgi:SGRAN_2805"/>
<dbReference type="InterPro" id="IPR017938">
    <property type="entry name" value="Riboflavin_synthase-like_b-brl"/>
</dbReference>